<feature type="compositionally biased region" description="Basic and acidic residues" evidence="1">
    <location>
        <begin position="465"/>
        <end position="474"/>
    </location>
</feature>
<feature type="region of interest" description="Disordered" evidence="1">
    <location>
        <begin position="313"/>
        <end position="346"/>
    </location>
</feature>
<gene>
    <name evidence="2" type="ORF">M011DRAFT_452669</name>
</gene>
<evidence type="ECO:0000313" key="3">
    <source>
        <dbReference type="Proteomes" id="UP000799440"/>
    </source>
</evidence>
<feature type="compositionally biased region" description="Basic and acidic residues" evidence="1">
    <location>
        <begin position="322"/>
        <end position="331"/>
    </location>
</feature>
<sequence length="474" mass="52606">MSSASHSRNPSEQTNGSSGSSYSMILEHVLQYPGSYEIPLKKMYDLNCNSRAQPLPVSLSRAPSPGARSAGASPTLGSSAWNEGEASMNFTSQLMSLGTKQSQNSSLPPTFVVSFVARCFHPCLALVDFPQALAALDYLRDLEKRRCVEYVEALRRLGITIENFDADVDAVSDRYPGIALWAKNMRGKNIKAESYYAILYLGLRRWIMINELSLQPFDRLNCMAMLNTLLPPQSPSGSSALPTPLLAPKVLKEERDSFFEYIMKVQKHGPAVLQPVIELNRSPGDETGWDNIQKNVDKYLRVAKHMIDDCVATTGTDDFTSSDERKGKKTDSGVSFRSDQHPPVAAPVVEKPLPAMPAEPKAATKGLNKIERITRELRRMRIKTRPDVEEIVKVDRQNTLESPKTPTEGGKEKKSLRKARSLANLTHLRSANGSSASLASRKGSEALPFDPEEMRRHRQLYESSLEAKGRKNVI</sequence>
<feature type="compositionally biased region" description="Low complexity" evidence="1">
    <location>
        <begin position="60"/>
        <end position="74"/>
    </location>
</feature>
<proteinExistence type="predicted"/>
<dbReference type="EMBL" id="MU006605">
    <property type="protein sequence ID" value="KAF2742677.1"/>
    <property type="molecule type" value="Genomic_DNA"/>
</dbReference>
<evidence type="ECO:0000313" key="2">
    <source>
        <dbReference type="EMBL" id="KAF2742677.1"/>
    </source>
</evidence>
<feature type="compositionally biased region" description="Polar residues" evidence="1">
    <location>
        <begin position="423"/>
        <end position="438"/>
    </location>
</feature>
<dbReference type="AlphaFoldDB" id="A0A6A6V0G1"/>
<dbReference type="OrthoDB" id="3533623at2759"/>
<evidence type="ECO:0000256" key="1">
    <source>
        <dbReference type="SAM" id="MobiDB-lite"/>
    </source>
</evidence>
<dbReference type="Proteomes" id="UP000799440">
    <property type="component" value="Unassembled WGS sequence"/>
</dbReference>
<feature type="region of interest" description="Disordered" evidence="1">
    <location>
        <begin position="57"/>
        <end position="78"/>
    </location>
</feature>
<accession>A0A6A6V0G1</accession>
<feature type="region of interest" description="Disordered" evidence="1">
    <location>
        <begin position="1"/>
        <end position="20"/>
    </location>
</feature>
<feature type="region of interest" description="Disordered" evidence="1">
    <location>
        <begin position="396"/>
        <end position="474"/>
    </location>
</feature>
<reference evidence="2" key="1">
    <citation type="journal article" date="2020" name="Stud. Mycol.">
        <title>101 Dothideomycetes genomes: a test case for predicting lifestyles and emergence of pathogens.</title>
        <authorList>
            <person name="Haridas S."/>
            <person name="Albert R."/>
            <person name="Binder M."/>
            <person name="Bloem J."/>
            <person name="Labutti K."/>
            <person name="Salamov A."/>
            <person name="Andreopoulos B."/>
            <person name="Baker S."/>
            <person name="Barry K."/>
            <person name="Bills G."/>
            <person name="Bluhm B."/>
            <person name="Cannon C."/>
            <person name="Castanera R."/>
            <person name="Culley D."/>
            <person name="Daum C."/>
            <person name="Ezra D."/>
            <person name="Gonzalez J."/>
            <person name="Henrissat B."/>
            <person name="Kuo A."/>
            <person name="Liang C."/>
            <person name="Lipzen A."/>
            <person name="Lutzoni F."/>
            <person name="Magnuson J."/>
            <person name="Mondo S."/>
            <person name="Nolan M."/>
            <person name="Ohm R."/>
            <person name="Pangilinan J."/>
            <person name="Park H.-J."/>
            <person name="Ramirez L."/>
            <person name="Alfaro M."/>
            <person name="Sun H."/>
            <person name="Tritt A."/>
            <person name="Yoshinaga Y."/>
            <person name="Zwiers L.-H."/>
            <person name="Turgeon B."/>
            <person name="Goodwin S."/>
            <person name="Spatafora J."/>
            <person name="Crous P."/>
            <person name="Grigoriev I."/>
        </authorList>
    </citation>
    <scope>NUCLEOTIDE SEQUENCE</scope>
    <source>
        <strain evidence="2">CBS 119925</strain>
    </source>
</reference>
<name>A0A6A6V0G1_9PLEO</name>
<keyword evidence="3" id="KW-1185">Reference proteome</keyword>
<protein>
    <submittedName>
        <fullName evidence="2">Uncharacterized protein</fullName>
    </submittedName>
</protein>
<organism evidence="2 3">
    <name type="scientific">Sporormia fimetaria CBS 119925</name>
    <dbReference type="NCBI Taxonomy" id="1340428"/>
    <lineage>
        <taxon>Eukaryota</taxon>
        <taxon>Fungi</taxon>
        <taxon>Dikarya</taxon>
        <taxon>Ascomycota</taxon>
        <taxon>Pezizomycotina</taxon>
        <taxon>Dothideomycetes</taxon>
        <taxon>Pleosporomycetidae</taxon>
        <taxon>Pleosporales</taxon>
        <taxon>Sporormiaceae</taxon>
        <taxon>Sporormia</taxon>
    </lineage>
</organism>